<comment type="similarity">
    <text evidence="2">Belongs to the DadA oxidoreductase family.</text>
</comment>
<dbReference type="InterPro" id="IPR036188">
    <property type="entry name" value="FAD/NAD-bd_sf"/>
</dbReference>
<dbReference type="RefSeq" id="WP_090947057.1">
    <property type="nucleotide sequence ID" value="NZ_FNDJ01000050.1"/>
</dbReference>
<dbReference type="OrthoDB" id="9799943at2"/>
<comment type="cofactor">
    <cofactor evidence="1">
        <name>FAD</name>
        <dbReference type="ChEBI" id="CHEBI:57692"/>
    </cofactor>
</comment>
<evidence type="ECO:0000313" key="6">
    <source>
        <dbReference type="EMBL" id="SDM63576.1"/>
    </source>
</evidence>
<sequence length="377" mass="40151">MTSHLSWDRSLDAADLVIVGAGVVGLAHAVAAVDRGMSVVVVERDERAVGASVRNFGHGCFTAQDGAALRYATAARTAWLRLAKEAGLWLEESGTVVVARADDEYAVLEEFAATRDGQAVLLDGGRVAERVPVGPGVVGGAWLPLDVRVDPRQAVHAIAAWLAGRGVRFHWATSAHLVEPGLVTTSRGRIRAGNVVMAVGHDVDRHFPDLAERAGLRRCVLRMLRVADPHGRRVGPAVLSGFSLLRYGGFRSCPTQPALRARLEAEQPVLTGIGLNLMFTQRPDGDLTIGDTHGYAVTPEPFDDDELDRHVLAESARLLGADRLVVRERWRGVYASAADPFLIAAPMPGVRVVSVTSGIGMTTALGLAPEVLDDLAA</sequence>
<dbReference type="SUPFAM" id="SSF51905">
    <property type="entry name" value="FAD/NAD(P)-binding domain"/>
    <property type="match status" value="1"/>
</dbReference>
<evidence type="ECO:0000313" key="7">
    <source>
        <dbReference type="Proteomes" id="UP000199202"/>
    </source>
</evidence>
<dbReference type="Gene3D" id="3.30.9.10">
    <property type="entry name" value="D-Amino Acid Oxidase, subunit A, domain 2"/>
    <property type="match status" value="1"/>
</dbReference>
<evidence type="ECO:0000259" key="5">
    <source>
        <dbReference type="Pfam" id="PF01266"/>
    </source>
</evidence>
<dbReference type="NCBIfam" id="TIGR03364">
    <property type="entry name" value="HpnW_proposed"/>
    <property type="match status" value="1"/>
</dbReference>
<organism evidence="6 7">
    <name type="scientific">Nonomuraea jiangxiensis</name>
    <dbReference type="NCBI Taxonomy" id="633440"/>
    <lineage>
        <taxon>Bacteria</taxon>
        <taxon>Bacillati</taxon>
        <taxon>Actinomycetota</taxon>
        <taxon>Actinomycetes</taxon>
        <taxon>Streptosporangiales</taxon>
        <taxon>Streptosporangiaceae</taxon>
        <taxon>Nonomuraea</taxon>
    </lineage>
</organism>
<dbReference type="Gene3D" id="3.50.50.60">
    <property type="entry name" value="FAD/NAD(P)-binding domain"/>
    <property type="match status" value="1"/>
</dbReference>
<dbReference type="Pfam" id="PF01266">
    <property type="entry name" value="DAO"/>
    <property type="match status" value="1"/>
</dbReference>
<dbReference type="InterPro" id="IPR006076">
    <property type="entry name" value="FAD-dep_OxRdtase"/>
</dbReference>
<name>A0A1G9UUL2_9ACTN</name>
<dbReference type="Proteomes" id="UP000199202">
    <property type="component" value="Unassembled WGS sequence"/>
</dbReference>
<dbReference type="InterPro" id="IPR017741">
    <property type="entry name" value="FAD-dependent_OxRdtase_HpnW"/>
</dbReference>
<evidence type="ECO:0000256" key="3">
    <source>
        <dbReference type="ARBA" id="ARBA00022630"/>
    </source>
</evidence>
<gene>
    <name evidence="6" type="ORF">SAMN05421869_15012</name>
</gene>
<dbReference type="GO" id="GO:0016491">
    <property type="term" value="F:oxidoreductase activity"/>
    <property type="evidence" value="ECO:0007669"/>
    <property type="project" value="UniProtKB-KW"/>
</dbReference>
<dbReference type="STRING" id="633440.SAMN05421869_15012"/>
<keyword evidence="3" id="KW-0285">Flavoprotein</keyword>
<evidence type="ECO:0000256" key="2">
    <source>
        <dbReference type="ARBA" id="ARBA00009410"/>
    </source>
</evidence>
<dbReference type="PANTHER" id="PTHR13847">
    <property type="entry name" value="SARCOSINE DEHYDROGENASE-RELATED"/>
    <property type="match status" value="1"/>
</dbReference>
<reference evidence="6 7" key="1">
    <citation type="submission" date="2016-10" db="EMBL/GenBank/DDBJ databases">
        <authorList>
            <person name="de Groot N.N."/>
        </authorList>
    </citation>
    <scope>NUCLEOTIDE SEQUENCE [LARGE SCALE GENOMIC DNA]</scope>
    <source>
        <strain evidence="6 7">CGMCC 4.6533</strain>
    </source>
</reference>
<keyword evidence="4" id="KW-0560">Oxidoreductase</keyword>
<feature type="domain" description="FAD dependent oxidoreductase" evidence="5">
    <location>
        <begin position="15"/>
        <end position="368"/>
    </location>
</feature>
<protein>
    <submittedName>
        <fullName evidence="6">FAD dependent oxidoreductase TIGR03364</fullName>
    </submittedName>
</protein>
<dbReference type="EMBL" id="FNDJ01000050">
    <property type="protein sequence ID" value="SDM63576.1"/>
    <property type="molecule type" value="Genomic_DNA"/>
</dbReference>
<evidence type="ECO:0000256" key="4">
    <source>
        <dbReference type="ARBA" id="ARBA00023002"/>
    </source>
</evidence>
<dbReference type="AlphaFoldDB" id="A0A1G9UUL2"/>
<accession>A0A1G9UUL2</accession>
<evidence type="ECO:0000256" key="1">
    <source>
        <dbReference type="ARBA" id="ARBA00001974"/>
    </source>
</evidence>
<dbReference type="GO" id="GO:0005737">
    <property type="term" value="C:cytoplasm"/>
    <property type="evidence" value="ECO:0007669"/>
    <property type="project" value="TreeGrafter"/>
</dbReference>
<dbReference type="PANTHER" id="PTHR13847:SF286">
    <property type="entry name" value="D-AMINO ACID DEHYDROGENASE"/>
    <property type="match status" value="1"/>
</dbReference>
<keyword evidence="7" id="KW-1185">Reference proteome</keyword>
<proteinExistence type="inferred from homology"/>